<feature type="non-terminal residue" evidence="1">
    <location>
        <position position="70"/>
    </location>
</feature>
<gene>
    <name evidence="1" type="ORF">METZ01_LOCUS218100</name>
</gene>
<accession>A0A382FQ43</accession>
<sequence length="70" mass="8003">MAKRFSTAEERFRHIYESNHWDEAESVSGPGSTMEETEPIRRELPALLGELGATSLLDLPCGDFHWMQHT</sequence>
<name>A0A382FQ43_9ZZZZ</name>
<organism evidence="1">
    <name type="scientific">marine metagenome</name>
    <dbReference type="NCBI Taxonomy" id="408172"/>
    <lineage>
        <taxon>unclassified sequences</taxon>
        <taxon>metagenomes</taxon>
        <taxon>ecological metagenomes</taxon>
    </lineage>
</organism>
<protein>
    <submittedName>
        <fullName evidence="1">Uncharacterized protein</fullName>
    </submittedName>
</protein>
<dbReference type="EMBL" id="UINC01051284">
    <property type="protein sequence ID" value="SVB65246.1"/>
    <property type="molecule type" value="Genomic_DNA"/>
</dbReference>
<reference evidence="1" key="1">
    <citation type="submission" date="2018-05" db="EMBL/GenBank/DDBJ databases">
        <authorList>
            <person name="Lanie J.A."/>
            <person name="Ng W.-L."/>
            <person name="Kazmierczak K.M."/>
            <person name="Andrzejewski T.M."/>
            <person name="Davidsen T.M."/>
            <person name="Wayne K.J."/>
            <person name="Tettelin H."/>
            <person name="Glass J.I."/>
            <person name="Rusch D."/>
            <person name="Podicherti R."/>
            <person name="Tsui H.-C.T."/>
            <person name="Winkler M.E."/>
        </authorList>
    </citation>
    <scope>NUCLEOTIDE SEQUENCE</scope>
</reference>
<evidence type="ECO:0000313" key="1">
    <source>
        <dbReference type="EMBL" id="SVB65246.1"/>
    </source>
</evidence>
<proteinExistence type="predicted"/>
<dbReference type="AlphaFoldDB" id="A0A382FQ43"/>